<comment type="caution">
    <text evidence="9">The sequence shown here is derived from an EMBL/GenBank/DDBJ whole genome shotgun (WGS) entry which is preliminary data.</text>
</comment>
<dbReference type="PROSITE" id="PS51898">
    <property type="entry name" value="TYR_RECOMBINASE"/>
    <property type="match status" value="1"/>
</dbReference>
<dbReference type="AlphaFoldDB" id="A0A1E3U7M4"/>
<dbReference type="Proteomes" id="UP000094271">
    <property type="component" value="Unassembled WGS sequence"/>
</dbReference>
<evidence type="ECO:0000313" key="9">
    <source>
        <dbReference type="EMBL" id="ODR42203.1"/>
    </source>
</evidence>
<keyword evidence="4 6" id="KW-0238">DNA-binding</keyword>
<dbReference type="Pfam" id="PF00589">
    <property type="entry name" value="Phage_integrase"/>
    <property type="match status" value="1"/>
</dbReference>
<dbReference type="Gene3D" id="1.10.150.130">
    <property type="match status" value="1"/>
</dbReference>
<dbReference type="InterPro" id="IPR013762">
    <property type="entry name" value="Integrase-like_cat_sf"/>
</dbReference>
<gene>
    <name evidence="9" type="ORF">BEI59_32210</name>
</gene>
<dbReference type="SUPFAM" id="SSF56349">
    <property type="entry name" value="DNA breaking-rejoining enzymes"/>
    <property type="match status" value="1"/>
</dbReference>
<dbReference type="GO" id="GO:0006310">
    <property type="term" value="P:DNA recombination"/>
    <property type="evidence" value="ECO:0007669"/>
    <property type="project" value="UniProtKB-KW"/>
</dbReference>
<dbReference type="InterPro" id="IPR002104">
    <property type="entry name" value="Integrase_catalytic"/>
</dbReference>
<feature type="domain" description="Tyr recombinase" evidence="7">
    <location>
        <begin position="155"/>
        <end position="336"/>
    </location>
</feature>
<comment type="function">
    <text evidence="1">Site-specific tyrosine recombinase, which acts by catalyzing the cutting and rejoining of the recombining DNA molecules.</text>
</comment>
<dbReference type="PROSITE" id="PS51900">
    <property type="entry name" value="CB"/>
    <property type="match status" value="1"/>
</dbReference>
<evidence type="ECO:0000256" key="4">
    <source>
        <dbReference type="ARBA" id="ARBA00023125"/>
    </source>
</evidence>
<dbReference type="InterPro" id="IPR011010">
    <property type="entry name" value="DNA_brk_join_enz"/>
</dbReference>
<keyword evidence="3" id="KW-0229">DNA integration</keyword>
<dbReference type="OrthoDB" id="9801717at2"/>
<evidence type="ECO:0000259" key="7">
    <source>
        <dbReference type="PROSITE" id="PS51898"/>
    </source>
</evidence>
<dbReference type="InterPro" id="IPR044068">
    <property type="entry name" value="CB"/>
</dbReference>
<evidence type="ECO:0000256" key="1">
    <source>
        <dbReference type="ARBA" id="ARBA00003283"/>
    </source>
</evidence>
<sequence>MKEQLINDILLKMQEVINREQLKVLEQVLLSVMYSVEVVKMETALSTDLDDNDYMLDTIKLNMQKRELSEKTIDQYMRAARLFLDVVHKNLRNVVPTDVEYYLNEFSRGKLKSNSPQSINNERQFLSAVFVWLRRCNFISKNPVENVPKKKVPKKPIDFLQGVEVEELRAACNKDSIKGKRERAVMEFLLSTGARVGEVPGVKIEDIDFMTGELLLYGHKDREYRTVFLDDAARVHIKRYLDSRTDDSPYLFVSLKAPYKPIHESAYRDLLQNIKAQAELRRRVYPHLMRKTMASSLRQHGVNLEDIADILGHANTKVTRDYYAAQTPGQLRHVHKVCIA</sequence>
<proteinExistence type="inferred from homology"/>
<evidence type="ECO:0000313" key="10">
    <source>
        <dbReference type="Proteomes" id="UP000094271"/>
    </source>
</evidence>
<dbReference type="GO" id="GO:0003677">
    <property type="term" value="F:DNA binding"/>
    <property type="evidence" value="ECO:0007669"/>
    <property type="project" value="UniProtKB-UniRule"/>
</dbReference>
<dbReference type="EMBL" id="MEHA01000039">
    <property type="protein sequence ID" value="ODR42203.1"/>
    <property type="molecule type" value="Genomic_DNA"/>
</dbReference>
<name>A0A1E3U7M4_9FIRM</name>
<dbReference type="InterPro" id="IPR050090">
    <property type="entry name" value="Tyrosine_recombinase_XerCD"/>
</dbReference>
<keyword evidence="5" id="KW-0233">DNA recombination</keyword>
<accession>A0A1E3U7M4</accession>
<evidence type="ECO:0000256" key="5">
    <source>
        <dbReference type="ARBA" id="ARBA00023172"/>
    </source>
</evidence>
<evidence type="ECO:0000259" key="8">
    <source>
        <dbReference type="PROSITE" id="PS51900"/>
    </source>
</evidence>
<dbReference type="GO" id="GO:0015074">
    <property type="term" value="P:DNA integration"/>
    <property type="evidence" value="ECO:0007669"/>
    <property type="project" value="UniProtKB-KW"/>
</dbReference>
<dbReference type="PANTHER" id="PTHR30349:SF41">
    <property type="entry name" value="INTEGRASE_RECOMBINASE PROTEIN MJ0367-RELATED"/>
    <property type="match status" value="1"/>
</dbReference>
<dbReference type="Pfam" id="PF13495">
    <property type="entry name" value="Phage_int_SAM_4"/>
    <property type="match status" value="1"/>
</dbReference>
<feature type="domain" description="Core-binding (CB)" evidence="8">
    <location>
        <begin position="46"/>
        <end position="134"/>
    </location>
</feature>
<evidence type="ECO:0000256" key="2">
    <source>
        <dbReference type="ARBA" id="ARBA00008857"/>
    </source>
</evidence>
<dbReference type="CDD" id="cd00397">
    <property type="entry name" value="DNA_BRE_C"/>
    <property type="match status" value="1"/>
</dbReference>
<dbReference type="InterPro" id="IPR004107">
    <property type="entry name" value="Integrase_SAM-like_N"/>
</dbReference>
<dbReference type="InterPro" id="IPR010998">
    <property type="entry name" value="Integrase_recombinase_N"/>
</dbReference>
<reference evidence="9 10" key="1">
    <citation type="submission" date="2016-08" db="EMBL/GenBank/DDBJ databases">
        <authorList>
            <person name="Seilhamer J.J."/>
        </authorList>
    </citation>
    <scope>NUCLEOTIDE SEQUENCE [LARGE SCALE GENOMIC DNA]</scope>
    <source>
        <strain evidence="9 10">NML150140-1</strain>
    </source>
</reference>
<comment type="similarity">
    <text evidence="2">Belongs to the 'phage' integrase family.</text>
</comment>
<organism evidence="9 10">
    <name type="scientific">Eisenbergiella tayi</name>
    <dbReference type="NCBI Taxonomy" id="1432052"/>
    <lineage>
        <taxon>Bacteria</taxon>
        <taxon>Bacillati</taxon>
        <taxon>Bacillota</taxon>
        <taxon>Clostridia</taxon>
        <taxon>Lachnospirales</taxon>
        <taxon>Lachnospiraceae</taxon>
        <taxon>Eisenbergiella</taxon>
    </lineage>
</organism>
<protein>
    <recommendedName>
        <fullName evidence="11">Integrase</fullName>
    </recommendedName>
</protein>
<evidence type="ECO:0000256" key="3">
    <source>
        <dbReference type="ARBA" id="ARBA00022908"/>
    </source>
</evidence>
<evidence type="ECO:0000256" key="6">
    <source>
        <dbReference type="PROSITE-ProRule" id="PRU01248"/>
    </source>
</evidence>
<dbReference type="PANTHER" id="PTHR30349">
    <property type="entry name" value="PHAGE INTEGRASE-RELATED"/>
    <property type="match status" value="1"/>
</dbReference>
<dbReference type="Gene3D" id="1.10.443.10">
    <property type="entry name" value="Intergrase catalytic core"/>
    <property type="match status" value="1"/>
</dbReference>
<dbReference type="RefSeq" id="WP_069432330.1">
    <property type="nucleotide sequence ID" value="NZ_MEHA01000039.1"/>
</dbReference>
<evidence type="ECO:0008006" key="11">
    <source>
        <dbReference type="Google" id="ProtNLM"/>
    </source>
</evidence>